<protein>
    <submittedName>
        <fullName evidence="3">Coiled-coil domain-containing protein 102B</fullName>
    </submittedName>
</protein>
<dbReference type="EMBL" id="KB030713">
    <property type="protein sequence ID" value="ELK11118.1"/>
    <property type="molecule type" value="Genomic_DNA"/>
</dbReference>
<evidence type="ECO:0000313" key="3">
    <source>
        <dbReference type="EMBL" id="ELK11118.1"/>
    </source>
</evidence>
<proteinExistence type="predicted"/>
<gene>
    <name evidence="3" type="ORF">PAL_GLEAN10017150</name>
</gene>
<dbReference type="Proteomes" id="UP000010552">
    <property type="component" value="Unassembled WGS sequence"/>
</dbReference>
<dbReference type="InParanoid" id="L5KKP0"/>
<sequence length="572" mass="65682">MNLDSIYRLIEETQIFRAPRQSAVQAPCDAVAPASFPRETCHSCLPLYGLQSRAAHDVCARSCTASDWDICEELRLRELEEVKARAAQMEKTMRWWSDCTANWRAKWGQVRAERDSAREEGKQLRVKLEMAVKELSALKKKQGLPRPALASGGRVTHDLKCPSFPGVSCAHTEQCQRDSQTCESISECLVKRELPAKENANSKEEGLILDPLRLNEEMKLNPDHPNLFKNGGSEDCTVKPGLTLQAVNLPLGNEVPEISPSQVHLDEFQKILWEEREMRSSLEKEIERLESAVSLWKRKYEELKESKARSVDELNNLHGQHKNEMEELSGDVKEGTKSQNSKDSVICKLRAEERYWIEKKLQAENTSEWHKREILETEKQGLERENRRLKVQVKEMEDLLKRKDSFSANSQGPDFKTSQTELQEKNKELSDLQRAYHKLSRQHQAKGAELTRANDRVEQSEAEAKKLRFRVEGLRQRLAQEDDKLGDFLNQIHKLQRCLDEQKEANENLEIELRHLQNRLCHSLSLPFYPVLASNMKDGVTNEKWRMGAKRPAAGLTLALVCVLLSTDQATW</sequence>
<feature type="region of interest" description="Disordered" evidence="2">
    <location>
        <begin position="320"/>
        <end position="340"/>
    </location>
</feature>
<keyword evidence="1" id="KW-0175">Coiled coil</keyword>
<evidence type="ECO:0000313" key="4">
    <source>
        <dbReference type="Proteomes" id="UP000010552"/>
    </source>
</evidence>
<feature type="region of interest" description="Disordered" evidence="2">
    <location>
        <begin position="438"/>
        <end position="457"/>
    </location>
</feature>
<feature type="compositionally biased region" description="Polar residues" evidence="2">
    <location>
        <begin position="406"/>
        <end position="421"/>
    </location>
</feature>
<dbReference type="PANTHER" id="PTHR46292">
    <property type="entry name" value="COILED-COIL DOMAIN-CONTAINING PROTEIN 102A"/>
    <property type="match status" value="1"/>
</dbReference>
<keyword evidence="4" id="KW-1185">Reference proteome</keyword>
<name>L5KKP0_PTEAL</name>
<evidence type="ECO:0000256" key="2">
    <source>
        <dbReference type="SAM" id="MobiDB-lite"/>
    </source>
</evidence>
<organism evidence="3 4">
    <name type="scientific">Pteropus alecto</name>
    <name type="common">Black flying fox</name>
    <dbReference type="NCBI Taxonomy" id="9402"/>
    <lineage>
        <taxon>Eukaryota</taxon>
        <taxon>Metazoa</taxon>
        <taxon>Chordata</taxon>
        <taxon>Craniata</taxon>
        <taxon>Vertebrata</taxon>
        <taxon>Euteleostomi</taxon>
        <taxon>Mammalia</taxon>
        <taxon>Eutheria</taxon>
        <taxon>Laurasiatheria</taxon>
        <taxon>Chiroptera</taxon>
        <taxon>Yinpterochiroptera</taxon>
        <taxon>Pteropodoidea</taxon>
        <taxon>Pteropodidae</taxon>
        <taxon>Pteropodinae</taxon>
        <taxon>Pteropus</taxon>
    </lineage>
</organism>
<dbReference type="eggNOG" id="ENOG502QSJ6">
    <property type="taxonomic scope" value="Eukaryota"/>
</dbReference>
<reference evidence="4" key="1">
    <citation type="journal article" date="2013" name="Science">
        <title>Comparative analysis of bat genomes provides insight into the evolution of flight and immunity.</title>
        <authorList>
            <person name="Zhang G."/>
            <person name="Cowled C."/>
            <person name="Shi Z."/>
            <person name="Huang Z."/>
            <person name="Bishop-Lilly K.A."/>
            <person name="Fang X."/>
            <person name="Wynne J.W."/>
            <person name="Xiong Z."/>
            <person name="Baker M.L."/>
            <person name="Zhao W."/>
            <person name="Tachedjian M."/>
            <person name="Zhu Y."/>
            <person name="Zhou P."/>
            <person name="Jiang X."/>
            <person name="Ng J."/>
            <person name="Yang L."/>
            <person name="Wu L."/>
            <person name="Xiao J."/>
            <person name="Feng Y."/>
            <person name="Chen Y."/>
            <person name="Sun X."/>
            <person name="Zhang Y."/>
            <person name="Marsh G.A."/>
            <person name="Crameri G."/>
            <person name="Broder C.C."/>
            <person name="Frey K.G."/>
            <person name="Wang L.F."/>
            <person name="Wang J."/>
        </authorList>
    </citation>
    <scope>NUCLEOTIDE SEQUENCE [LARGE SCALE GENOMIC DNA]</scope>
</reference>
<feature type="compositionally biased region" description="Basic and acidic residues" evidence="2">
    <location>
        <begin position="321"/>
        <end position="336"/>
    </location>
</feature>
<dbReference type="AlphaFoldDB" id="L5KKP0"/>
<dbReference type="STRING" id="9402.L5KKP0"/>
<feature type="region of interest" description="Disordered" evidence="2">
    <location>
        <begin position="402"/>
        <end position="429"/>
    </location>
</feature>
<accession>L5KKP0</accession>
<evidence type="ECO:0000256" key="1">
    <source>
        <dbReference type="ARBA" id="ARBA00023054"/>
    </source>
</evidence>
<dbReference type="PANTHER" id="PTHR46292:SF2">
    <property type="entry name" value="COILED-COIL DOMAIN-CONTAINING PROTEIN 102B"/>
    <property type="match status" value="1"/>
</dbReference>